<proteinExistence type="predicted"/>
<sequence length="174" mass="19730">MLIIASFIAFILSLIVYFLLRNKKYKDIAGIISGIMLLVWCGSMLISTILSFVLPYKYETKIVSVKPIFSVESGNKVNGTFVLGTGSIDQTIVYYYYVQEKEGIKLESADSDNVYIVESNKKPVIETVVEKPVYTYHWIGKIIGLSSAHVPVTYYKLIVPRNTVKKVFDLQLRN</sequence>
<dbReference type="EMBL" id="JAGGLT010000002">
    <property type="protein sequence ID" value="MBP2070877.1"/>
    <property type="molecule type" value="Genomic_DNA"/>
</dbReference>
<evidence type="ECO:0000313" key="3">
    <source>
        <dbReference type="Proteomes" id="UP001166402"/>
    </source>
</evidence>
<gene>
    <name evidence="2" type="ORF">J2Z80_000375</name>
</gene>
<keyword evidence="1" id="KW-1133">Transmembrane helix</keyword>
<dbReference type="RefSeq" id="WP_209452843.1">
    <property type="nucleotide sequence ID" value="NZ_JAGGLT010000002.1"/>
</dbReference>
<keyword evidence="1" id="KW-0472">Membrane</keyword>
<comment type="caution">
    <text evidence="2">The sequence shown here is derived from an EMBL/GenBank/DDBJ whole genome shotgun (WGS) entry which is preliminary data.</text>
</comment>
<accession>A0ABS4NB31</accession>
<organism evidence="2 3">
    <name type="scientific">Thermoanaerobacterium butyriciformans</name>
    <dbReference type="NCBI Taxonomy" id="1702242"/>
    <lineage>
        <taxon>Bacteria</taxon>
        <taxon>Bacillati</taxon>
        <taxon>Bacillota</taxon>
        <taxon>Clostridia</taxon>
        <taxon>Thermoanaerobacterales</taxon>
        <taxon>Thermoanaerobacteraceae</taxon>
        <taxon>Thermoanaerobacterium</taxon>
    </lineage>
</organism>
<protein>
    <recommendedName>
        <fullName evidence="4">DUF4811 domain-containing protein</fullName>
    </recommendedName>
</protein>
<dbReference type="Proteomes" id="UP001166402">
    <property type="component" value="Unassembled WGS sequence"/>
</dbReference>
<name>A0ABS4NB31_9THEO</name>
<evidence type="ECO:0000256" key="1">
    <source>
        <dbReference type="SAM" id="Phobius"/>
    </source>
</evidence>
<reference evidence="2" key="1">
    <citation type="submission" date="2021-03" db="EMBL/GenBank/DDBJ databases">
        <title>Genomic Encyclopedia of Type Strains, Phase IV (KMG-IV): sequencing the most valuable type-strain genomes for metagenomic binning, comparative biology and taxonomic classification.</title>
        <authorList>
            <person name="Goeker M."/>
        </authorList>
    </citation>
    <scope>NUCLEOTIDE SEQUENCE</scope>
    <source>
        <strain evidence="2">DSM 101588</strain>
    </source>
</reference>
<evidence type="ECO:0008006" key="4">
    <source>
        <dbReference type="Google" id="ProtNLM"/>
    </source>
</evidence>
<keyword evidence="3" id="KW-1185">Reference proteome</keyword>
<feature type="transmembrane region" description="Helical" evidence="1">
    <location>
        <begin position="28"/>
        <end position="54"/>
    </location>
</feature>
<evidence type="ECO:0000313" key="2">
    <source>
        <dbReference type="EMBL" id="MBP2070877.1"/>
    </source>
</evidence>
<keyword evidence="1" id="KW-0812">Transmembrane</keyword>